<dbReference type="GO" id="GO:0005886">
    <property type="term" value="C:plasma membrane"/>
    <property type="evidence" value="ECO:0007669"/>
    <property type="project" value="UniProtKB-SubCell"/>
</dbReference>
<keyword evidence="6 9" id="KW-1133">Transmembrane helix</keyword>
<comment type="subcellular location">
    <subcellularLocation>
        <location evidence="1">Cell membrane</location>
        <topology evidence="1">Multi-pass membrane protein</topology>
    </subcellularLocation>
</comment>
<evidence type="ECO:0000313" key="11">
    <source>
        <dbReference type="Proteomes" id="UP000214747"/>
    </source>
</evidence>
<evidence type="ECO:0000256" key="8">
    <source>
        <dbReference type="ARBA" id="ARBA00037998"/>
    </source>
</evidence>
<feature type="transmembrane region" description="Helical" evidence="9">
    <location>
        <begin position="275"/>
        <end position="296"/>
    </location>
</feature>
<dbReference type="Proteomes" id="UP000214747">
    <property type="component" value="Unassembled WGS sequence"/>
</dbReference>
<evidence type="ECO:0000313" key="10">
    <source>
        <dbReference type="EMBL" id="OWY36782.1"/>
    </source>
</evidence>
<evidence type="ECO:0000256" key="6">
    <source>
        <dbReference type="ARBA" id="ARBA00022989"/>
    </source>
</evidence>
<keyword evidence="11" id="KW-1185">Reference proteome</keyword>
<dbReference type="AlphaFoldDB" id="A0A225T0Q1"/>
<dbReference type="PANTHER" id="PTHR11795:SF442">
    <property type="entry name" value="ABC TRANSPORTER ATP-BINDING PROTEIN"/>
    <property type="match status" value="1"/>
</dbReference>
<dbReference type="InterPro" id="IPR052157">
    <property type="entry name" value="BCAA_transport_permease"/>
</dbReference>
<dbReference type="Pfam" id="PF02653">
    <property type="entry name" value="BPD_transp_2"/>
    <property type="match status" value="1"/>
</dbReference>
<organism evidence="10 11">
    <name type="scientific">Herbaspirillum aquaticum</name>
    <dbReference type="NCBI Taxonomy" id="568783"/>
    <lineage>
        <taxon>Bacteria</taxon>
        <taxon>Pseudomonadati</taxon>
        <taxon>Pseudomonadota</taxon>
        <taxon>Betaproteobacteria</taxon>
        <taxon>Burkholderiales</taxon>
        <taxon>Oxalobacteraceae</taxon>
        <taxon>Herbaspirillum</taxon>
    </lineage>
</organism>
<dbReference type="CDD" id="cd06582">
    <property type="entry name" value="TM_PBP1_LivH_like"/>
    <property type="match status" value="1"/>
</dbReference>
<feature type="transmembrane region" description="Helical" evidence="9">
    <location>
        <begin position="150"/>
        <end position="170"/>
    </location>
</feature>
<evidence type="ECO:0000256" key="2">
    <source>
        <dbReference type="ARBA" id="ARBA00022448"/>
    </source>
</evidence>
<name>A0A225T0Q1_9BURK</name>
<dbReference type="RefSeq" id="WP_088753465.1">
    <property type="nucleotide sequence ID" value="NZ_JARJFG010000001.1"/>
</dbReference>
<keyword evidence="4 9" id="KW-0812">Transmembrane</keyword>
<dbReference type="InterPro" id="IPR001851">
    <property type="entry name" value="ABC_transp_permease"/>
</dbReference>
<gene>
    <name evidence="10" type="ORF">CEJ45_01440</name>
</gene>
<comment type="caution">
    <text evidence="10">The sequence shown here is derived from an EMBL/GenBank/DDBJ whole genome shotgun (WGS) entry which is preliminary data.</text>
</comment>
<reference evidence="10 11" key="1">
    <citation type="journal article" date="2010" name="Int. J. Syst. Evol. Microbiol.">
        <title>Reclassification of Herbaspirillum putei as a later heterotypic synonym of Herbaspirillum huttiense, with the description of H. huttiense subsp. huttiense subsp. nov. and H. huttiense subsp. putei subsp. nov., comb. nov., and description of Herbaspirillum aquaticum sp. nov.</title>
        <authorList>
            <person name="Dobritsa A.P."/>
            <person name="Reddy M.C."/>
            <person name="Samadpour M."/>
        </authorList>
    </citation>
    <scope>NUCLEOTIDE SEQUENCE [LARGE SCALE GENOMIC DNA]</scope>
    <source>
        <strain evidence="10 11">IEH 4430</strain>
    </source>
</reference>
<sequence length="301" mass="32534">MNQELFLLAVLDGISYAALLFLVALGMTLVFGVMRILNMAHGSLYAFGGYFAATLGLWAAARGLSPAWSFLWLVVAALVIGAVLGSVMEVLLLRRLYEKEQILQLLVTFAAFMIFEDLQRMIWGAQPYFVSDIVSYLGVAEILGITYTRYQLMVLPGVALVVFVGLRWFLRSSRTGRQIVAVAHHREVATAMGIDAKRICLLTFVAGSMLGALGGALASPTTSLVPGVGAEMIVLSFAVVATAGLGQIEGTLVTALLIGLARSFSVYLQPELEVLVPYLIMVLVLLFRPQGLFSVAQARRV</sequence>
<keyword evidence="2" id="KW-0813">Transport</keyword>
<feature type="transmembrane region" description="Helical" evidence="9">
    <location>
        <begin position="105"/>
        <end position="130"/>
    </location>
</feature>
<feature type="transmembrane region" description="Helical" evidence="9">
    <location>
        <begin position="43"/>
        <end position="61"/>
    </location>
</feature>
<keyword evidence="7 9" id="KW-0472">Membrane</keyword>
<protein>
    <submittedName>
        <fullName evidence="10">Branched-chain amino acid ABC transporter permease</fullName>
    </submittedName>
</protein>
<keyword evidence="5" id="KW-0029">Amino-acid transport</keyword>
<feature type="transmembrane region" description="Helical" evidence="9">
    <location>
        <begin position="6"/>
        <end position="31"/>
    </location>
</feature>
<proteinExistence type="inferred from homology"/>
<dbReference type="GO" id="GO:0006865">
    <property type="term" value="P:amino acid transport"/>
    <property type="evidence" value="ECO:0007669"/>
    <property type="project" value="UniProtKB-KW"/>
</dbReference>
<feature type="transmembrane region" description="Helical" evidence="9">
    <location>
        <begin position="67"/>
        <end position="93"/>
    </location>
</feature>
<feature type="transmembrane region" description="Helical" evidence="9">
    <location>
        <begin position="199"/>
        <end position="218"/>
    </location>
</feature>
<evidence type="ECO:0000256" key="4">
    <source>
        <dbReference type="ARBA" id="ARBA00022692"/>
    </source>
</evidence>
<evidence type="ECO:0000256" key="9">
    <source>
        <dbReference type="SAM" id="Phobius"/>
    </source>
</evidence>
<accession>A0A225T0Q1</accession>
<dbReference type="EMBL" id="NJGV01000001">
    <property type="protein sequence ID" value="OWY36782.1"/>
    <property type="molecule type" value="Genomic_DNA"/>
</dbReference>
<evidence type="ECO:0000256" key="7">
    <source>
        <dbReference type="ARBA" id="ARBA00023136"/>
    </source>
</evidence>
<evidence type="ECO:0000256" key="3">
    <source>
        <dbReference type="ARBA" id="ARBA00022475"/>
    </source>
</evidence>
<evidence type="ECO:0000256" key="5">
    <source>
        <dbReference type="ARBA" id="ARBA00022970"/>
    </source>
</evidence>
<keyword evidence="3" id="KW-1003">Cell membrane</keyword>
<dbReference type="GO" id="GO:0022857">
    <property type="term" value="F:transmembrane transporter activity"/>
    <property type="evidence" value="ECO:0007669"/>
    <property type="project" value="InterPro"/>
</dbReference>
<evidence type="ECO:0000256" key="1">
    <source>
        <dbReference type="ARBA" id="ARBA00004651"/>
    </source>
</evidence>
<dbReference type="PANTHER" id="PTHR11795">
    <property type="entry name" value="BRANCHED-CHAIN AMINO ACID TRANSPORT SYSTEM PERMEASE PROTEIN LIVH"/>
    <property type="match status" value="1"/>
</dbReference>
<comment type="similarity">
    <text evidence="8">Belongs to the binding-protein-dependent transport system permease family. LivHM subfamily.</text>
</comment>